<sequence>MTGHGGPTGAHAESEPLRRATAILGKKWHPVLLYTLLTDGPLGFNDMKGRIDGISDKVLSEALDDLQEAGLVVRDVVEDKPVRVNYSLTPAGRDLEPIIEELLEWSHEHLTESR</sequence>
<dbReference type="RefSeq" id="WP_220586379.1">
    <property type="nucleotide sequence ID" value="NZ_RKLQ01000001.1"/>
</dbReference>
<accession>A0A8J7Y9W4</accession>
<evidence type="ECO:0000256" key="3">
    <source>
        <dbReference type="ARBA" id="ARBA00023163"/>
    </source>
</evidence>
<evidence type="ECO:0000259" key="4">
    <source>
        <dbReference type="PROSITE" id="PS51118"/>
    </source>
</evidence>
<dbReference type="SUPFAM" id="SSF46785">
    <property type="entry name" value="Winged helix' DNA-binding domain"/>
    <property type="match status" value="1"/>
</dbReference>
<dbReference type="Pfam" id="PF01638">
    <property type="entry name" value="HxlR"/>
    <property type="match status" value="1"/>
</dbReference>
<evidence type="ECO:0000256" key="2">
    <source>
        <dbReference type="ARBA" id="ARBA00023125"/>
    </source>
</evidence>
<evidence type="ECO:0000313" key="6">
    <source>
        <dbReference type="Proteomes" id="UP000783863"/>
    </source>
</evidence>
<dbReference type="InterPro" id="IPR036390">
    <property type="entry name" value="WH_DNA-bd_sf"/>
</dbReference>
<dbReference type="Proteomes" id="UP000783863">
    <property type="component" value="Unassembled WGS sequence"/>
</dbReference>
<dbReference type="InterPro" id="IPR002577">
    <property type="entry name" value="HTH_HxlR"/>
</dbReference>
<dbReference type="GO" id="GO:0003677">
    <property type="term" value="F:DNA binding"/>
    <property type="evidence" value="ECO:0007669"/>
    <property type="project" value="UniProtKB-KW"/>
</dbReference>
<evidence type="ECO:0000313" key="5">
    <source>
        <dbReference type="EMBL" id="MBX0302130.1"/>
    </source>
</evidence>
<evidence type="ECO:0000256" key="1">
    <source>
        <dbReference type="ARBA" id="ARBA00023015"/>
    </source>
</evidence>
<comment type="caution">
    <text evidence="5">The sequence shown here is derived from an EMBL/GenBank/DDBJ whole genome shotgun (WGS) entry which is preliminary data.</text>
</comment>
<dbReference type="EMBL" id="RKLQ01000001">
    <property type="protein sequence ID" value="MBX0302130.1"/>
    <property type="molecule type" value="Genomic_DNA"/>
</dbReference>
<keyword evidence="1" id="KW-0805">Transcription regulation</keyword>
<protein>
    <submittedName>
        <fullName evidence="5">Helix-turn-helix transcriptional regulator</fullName>
    </submittedName>
</protein>
<organism evidence="5 6">
    <name type="scientific">Haloarcula salinisoli</name>
    <dbReference type="NCBI Taxonomy" id="2487746"/>
    <lineage>
        <taxon>Archaea</taxon>
        <taxon>Methanobacteriati</taxon>
        <taxon>Methanobacteriota</taxon>
        <taxon>Stenosarchaea group</taxon>
        <taxon>Halobacteria</taxon>
        <taxon>Halobacteriales</taxon>
        <taxon>Haloarculaceae</taxon>
        <taxon>Haloarcula</taxon>
    </lineage>
</organism>
<gene>
    <name evidence="5" type="ORF">EGD98_00440</name>
</gene>
<dbReference type="PROSITE" id="PS51118">
    <property type="entry name" value="HTH_HXLR"/>
    <property type="match status" value="1"/>
</dbReference>
<dbReference type="InterPro" id="IPR036388">
    <property type="entry name" value="WH-like_DNA-bd_sf"/>
</dbReference>
<keyword evidence="2" id="KW-0238">DNA-binding</keyword>
<name>A0A8J7Y9W4_9EURY</name>
<proteinExistence type="predicted"/>
<feature type="domain" description="HTH hxlR-type" evidence="4">
    <location>
        <begin position="15"/>
        <end position="114"/>
    </location>
</feature>
<dbReference type="PANTHER" id="PTHR33204:SF18">
    <property type="entry name" value="TRANSCRIPTIONAL REGULATORY PROTEIN"/>
    <property type="match status" value="1"/>
</dbReference>
<keyword evidence="3" id="KW-0804">Transcription</keyword>
<keyword evidence="6" id="KW-1185">Reference proteome</keyword>
<reference evidence="5" key="1">
    <citation type="submission" date="2021-06" db="EMBL/GenBank/DDBJ databases">
        <title>Halomicroarcula sp. F24A a new haloarchaeum isolated from saline soil.</title>
        <authorList>
            <person name="Duran-Viseras A."/>
            <person name="Sanchez-Porro C."/>
            <person name="Ventosa A."/>
        </authorList>
    </citation>
    <scope>NUCLEOTIDE SEQUENCE</scope>
    <source>
        <strain evidence="5">F24A</strain>
    </source>
</reference>
<dbReference type="Gene3D" id="1.10.10.10">
    <property type="entry name" value="Winged helix-like DNA-binding domain superfamily/Winged helix DNA-binding domain"/>
    <property type="match status" value="1"/>
</dbReference>
<dbReference type="PANTHER" id="PTHR33204">
    <property type="entry name" value="TRANSCRIPTIONAL REGULATOR, MARR FAMILY"/>
    <property type="match status" value="1"/>
</dbReference>
<dbReference type="AlphaFoldDB" id="A0A8J7Y9W4"/>